<reference evidence="1" key="1">
    <citation type="journal article" date="2020" name="bioRxiv">
        <title>A rank-normalized archaeal taxonomy based on genome phylogeny resolves widespread incomplete and uneven classifications.</title>
        <authorList>
            <person name="Rinke C."/>
            <person name="Chuvochina M."/>
            <person name="Mussig A.J."/>
            <person name="Chaumeil P.-A."/>
            <person name="Waite D.W."/>
            <person name="Whitman W.B."/>
            <person name="Parks D.H."/>
            <person name="Hugenholtz P."/>
        </authorList>
    </citation>
    <scope>NUCLEOTIDE SEQUENCE</scope>
    <source>
        <strain evidence="1">UBA8838</strain>
    </source>
</reference>
<evidence type="ECO:0000313" key="2">
    <source>
        <dbReference type="Proteomes" id="UP000646844"/>
    </source>
</evidence>
<dbReference type="RefSeq" id="WP_052846704.1">
    <property type="nucleotide sequence ID" value="NZ_BAABQO010000001.1"/>
</dbReference>
<accession>A0A832T176</accession>
<dbReference type="GeneID" id="25400384"/>
<dbReference type="AlphaFoldDB" id="A0A832T176"/>
<dbReference type="EMBL" id="DUJO01000015">
    <property type="protein sequence ID" value="HII73407.1"/>
    <property type="molecule type" value="Genomic_DNA"/>
</dbReference>
<evidence type="ECO:0000313" key="1">
    <source>
        <dbReference type="EMBL" id="HII73407.1"/>
    </source>
</evidence>
<proteinExistence type="predicted"/>
<protein>
    <submittedName>
        <fullName evidence="1">VapB-type antitoxin</fullName>
    </submittedName>
</protein>
<name>A0A832T176_9CREN</name>
<organism evidence="1 2">
    <name type="scientific">Sulfurisphaera tokodaii</name>
    <dbReference type="NCBI Taxonomy" id="111955"/>
    <lineage>
        <taxon>Archaea</taxon>
        <taxon>Thermoproteota</taxon>
        <taxon>Thermoprotei</taxon>
        <taxon>Sulfolobales</taxon>
        <taxon>Sulfolobaceae</taxon>
        <taxon>Sulfurisphaera</taxon>
    </lineage>
</organism>
<gene>
    <name evidence="1" type="ORF">HA332_03245</name>
</gene>
<sequence length="83" mass="9941">MVNVVITIKVNEEIAKLIEKMIKLGIARSKNEAVNLLIEYGRVEIEKKIREQEEVMRLVDEWFKNGFPYKRLNTSDLREERYE</sequence>
<comment type="caution">
    <text evidence="1">The sequence shown here is derived from an EMBL/GenBank/DDBJ whole genome shotgun (WGS) entry which is preliminary data.</text>
</comment>
<dbReference type="Proteomes" id="UP000646844">
    <property type="component" value="Unassembled WGS sequence"/>
</dbReference>